<dbReference type="InterPro" id="IPR029052">
    <property type="entry name" value="Metallo-depent_PP-like"/>
</dbReference>
<reference evidence="2 3" key="1">
    <citation type="submission" date="2016-01" db="EMBL/GenBank/DDBJ databases">
        <title>Whole genome sequencing of Myroides marinus L41.</title>
        <authorList>
            <person name="Hong K.W."/>
        </authorList>
    </citation>
    <scope>NUCLEOTIDE SEQUENCE [LARGE SCALE GENOMIC DNA]</scope>
    <source>
        <strain evidence="2 3">L41</strain>
    </source>
</reference>
<proteinExistence type="predicted"/>
<accession>A0A163UN56</accession>
<sequence length="316" mass="36583">MKTIDNNFVNFDIIGDIHGHSNDLKKLLNALGYSNKKGYYQHPERKVLFIGDYIDRGINIIEVLDIVKKMVDNGEAIALMGNHEYNAICYNTLNANGDYLREHNPKNFNQHAVTMAAFMPVPNMYKMYIEWFKTLPLFYENDSFRAVHACWDNTYIDYLRTRLDENNCLTNSIIEESATEGTDLNKAVEVTLKGKEAKMPEGVTFIDKDRILRTEFRTKWWENPHKMTYSSISVHSVKGMPNTPFVVEDDNYYLETEVPVFFGHYWMEQKAGTRPHIQRENVCCVDFSVAKGDGILACYRYSGESKLNSTQLVFVK</sequence>
<dbReference type="Proteomes" id="UP000076630">
    <property type="component" value="Unassembled WGS sequence"/>
</dbReference>
<dbReference type="AlphaFoldDB" id="A0A163UN56"/>
<dbReference type="PANTHER" id="PTHR42850">
    <property type="entry name" value="METALLOPHOSPHOESTERASE"/>
    <property type="match status" value="1"/>
</dbReference>
<dbReference type="GO" id="GO:0016791">
    <property type="term" value="F:phosphatase activity"/>
    <property type="evidence" value="ECO:0007669"/>
    <property type="project" value="TreeGrafter"/>
</dbReference>
<name>A0A163UN56_9FLAO</name>
<dbReference type="PRINTS" id="PR00114">
    <property type="entry name" value="STPHPHTASE"/>
</dbReference>
<comment type="caution">
    <text evidence="2">The sequence shown here is derived from an EMBL/GenBank/DDBJ whole genome shotgun (WGS) entry which is preliminary data.</text>
</comment>
<organism evidence="2 3">
    <name type="scientific">Myroides marinus</name>
    <dbReference type="NCBI Taxonomy" id="703342"/>
    <lineage>
        <taxon>Bacteria</taxon>
        <taxon>Pseudomonadati</taxon>
        <taxon>Bacteroidota</taxon>
        <taxon>Flavobacteriia</taxon>
        <taxon>Flavobacteriales</taxon>
        <taxon>Flavobacteriaceae</taxon>
        <taxon>Myroides</taxon>
    </lineage>
</organism>
<dbReference type="GO" id="GO:0005737">
    <property type="term" value="C:cytoplasm"/>
    <property type="evidence" value="ECO:0007669"/>
    <property type="project" value="TreeGrafter"/>
</dbReference>
<dbReference type="InterPro" id="IPR050126">
    <property type="entry name" value="Ap4A_hydrolase"/>
</dbReference>
<evidence type="ECO:0000313" key="3">
    <source>
        <dbReference type="Proteomes" id="UP000076630"/>
    </source>
</evidence>
<dbReference type="InterPro" id="IPR004843">
    <property type="entry name" value="Calcineurin-like_PHP"/>
</dbReference>
<dbReference type="SUPFAM" id="SSF56300">
    <property type="entry name" value="Metallo-dependent phosphatases"/>
    <property type="match status" value="1"/>
</dbReference>
<dbReference type="PANTHER" id="PTHR42850:SF7">
    <property type="entry name" value="BIS(5'-NUCLEOSYL)-TETRAPHOSPHATASE PRPE [ASYMMETRICAL]"/>
    <property type="match status" value="1"/>
</dbReference>
<dbReference type="Pfam" id="PF00149">
    <property type="entry name" value="Metallophos"/>
    <property type="match status" value="1"/>
</dbReference>
<dbReference type="InterPro" id="IPR006186">
    <property type="entry name" value="Ser/Thr-sp_prot-phosphatase"/>
</dbReference>
<evidence type="ECO:0000313" key="2">
    <source>
        <dbReference type="EMBL" id="KZE73573.1"/>
    </source>
</evidence>
<dbReference type="OrthoDB" id="9808081at2"/>
<dbReference type="EMBL" id="LQNU01000107">
    <property type="protein sequence ID" value="KZE73573.1"/>
    <property type="molecule type" value="Genomic_DNA"/>
</dbReference>
<dbReference type="RefSeq" id="WP_038988330.1">
    <property type="nucleotide sequence ID" value="NZ_JACAJN010000016.1"/>
</dbReference>
<protein>
    <submittedName>
        <fullName evidence="2">Phosphoesterase</fullName>
    </submittedName>
</protein>
<keyword evidence="3" id="KW-1185">Reference proteome</keyword>
<feature type="domain" description="Calcineurin-like phosphoesterase" evidence="1">
    <location>
        <begin position="11"/>
        <end position="139"/>
    </location>
</feature>
<gene>
    <name evidence="2" type="ORF">AV926_18215</name>
</gene>
<dbReference type="Gene3D" id="3.60.21.10">
    <property type="match status" value="1"/>
</dbReference>
<evidence type="ECO:0000259" key="1">
    <source>
        <dbReference type="Pfam" id="PF00149"/>
    </source>
</evidence>